<organism evidence="2 3">
    <name type="scientific">Desulfosarcina ovata subsp. sediminis</name>
    <dbReference type="NCBI Taxonomy" id="885957"/>
    <lineage>
        <taxon>Bacteria</taxon>
        <taxon>Pseudomonadati</taxon>
        <taxon>Thermodesulfobacteriota</taxon>
        <taxon>Desulfobacteria</taxon>
        <taxon>Desulfobacterales</taxon>
        <taxon>Desulfosarcinaceae</taxon>
        <taxon>Desulfosarcina</taxon>
    </lineage>
</organism>
<feature type="region of interest" description="Disordered" evidence="1">
    <location>
        <begin position="49"/>
        <end position="69"/>
    </location>
</feature>
<proteinExistence type="predicted"/>
<gene>
    <name evidence="2" type="ORF">DSCO28_59370</name>
</gene>
<sequence length="69" mass="7799">MLFYHATDTGWLDFTLIITILFLTTPPKRVLHLIAILSTMHPIPMVRQKQPSALSANGAEHNRQGDPYV</sequence>
<name>A0A5K7ZZ10_9BACT</name>
<feature type="compositionally biased region" description="Basic and acidic residues" evidence="1">
    <location>
        <begin position="60"/>
        <end position="69"/>
    </location>
</feature>
<dbReference type="AlphaFoldDB" id="A0A5K7ZZ10"/>
<dbReference type="KEGG" id="dov:DSCO28_59370"/>
<protein>
    <submittedName>
        <fullName evidence="2">Uncharacterized protein</fullName>
    </submittedName>
</protein>
<reference evidence="2 3" key="1">
    <citation type="submission" date="2019-11" db="EMBL/GenBank/DDBJ databases">
        <title>Comparative genomics of hydrocarbon-degrading Desulfosarcina strains.</title>
        <authorList>
            <person name="Watanabe M."/>
            <person name="Kojima H."/>
            <person name="Fukui M."/>
        </authorList>
    </citation>
    <scope>NUCLEOTIDE SEQUENCE [LARGE SCALE GENOMIC DNA]</scope>
    <source>
        <strain evidence="2 3">28bB2T</strain>
    </source>
</reference>
<dbReference type="EMBL" id="AP021876">
    <property type="protein sequence ID" value="BBO85371.1"/>
    <property type="molecule type" value="Genomic_DNA"/>
</dbReference>
<accession>A0A5K7ZZ10</accession>
<evidence type="ECO:0000313" key="2">
    <source>
        <dbReference type="EMBL" id="BBO85371.1"/>
    </source>
</evidence>
<evidence type="ECO:0000256" key="1">
    <source>
        <dbReference type="SAM" id="MobiDB-lite"/>
    </source>
</evidence>
<evidence type="ECO:0000313" key="3">
    <source>
        <dbReference type="Proteomes" id="UP000425960"/>
    </source>
</evidence>
<dbReference type="Proteomes" id="UP000425960">
    <property type="component" value="Chromosome"/>
</dbReference>